<dbReference type="GO" id="GO:0000271">
    <property type="term" value="P:polysaccharide biosynthetic process"/>
    <property type="evidence" value="ECO:0007669"/>
    <property type="project" value="TreeGrafter"/>
</dbReference>
<gene>
    <name evidence="9" type="ORF">B5M42_18445</name>
</gene>
<dbReference type="InterPro" id="IPR015422">
    <property type="entry name" value="PyrdxlP-dep_Trfase_small"/>
</dbReference>
<dbReference type="AlphaFoldDB" id="A0A4Y8PVC7"/>
<dbReference type="Gene3D" id="3.40.640.10">
    <property type="entry name" value="Type I PLP-dependent aspartate aminotransferase-like (Major domain)"/>
    <property type="match status" value="1"/>
</dbReference>
<dbReference type="OrthoDB" id="9810913at2"/>
<evidence type="ECO:0000256" key="4">
    <source>
        <dbReference type="ARBA" id="ARBA00022898"/>
    </source>
</evidence>
<name>A0A4Y8PVC7_9BACL</name>
<keyword evidence="2 9" id="KW-0032">Aminotransferase</keyword>
<dbReference type="InterPro" id="IPR015424">
    <property type="entry name" value="PyrdxlP-dep_Trfase"/>
</dbReference>
<feature type="modified residue" description="N6-(pyridoxal phosphate)lysine" evidence="7">
    <location>
        <position position="220"/>
    </location>
</feature>
<dbReference type="PIRSF" id="PIRSF000390">
    <property type="entry name" value="PLP_StrS"/>
    <property type="match status" value="1"/>
</dbReference>
<dbReference type="Proteomes" id="UP000298246">
    <property type="component" value="Unassembled WGS sequence"/>
</dbReference>
<dbReference type="FunFam" id="3.40.640.10:FF:000090">
    <property type="entry name" value="Pyridoxal phosphate-dependent aminotransferase"/>
    <property type="match status" value="1"/>
</dbReference>
<dbReference type="Pfam" id="PF01041">
    <property type="entry name" value="DegT_DnrJ_EryC1"/>
    <property type="match status" value="1"/>
</dbReference>
<dbReference type="InterPro" id="IPR000653">
    <property type="entry name" value="DegT/StrS_aminotransferase"/>
</dbReference>
<feature type="active site" description="Proton acceptor" evidence="6">
    <location>
        <position position="220"/>
    </location>
</feature>
<keyword evidence="10" id="KW-1185">Reference proteome</keyword>
<evidence type="ECO:0000256" key="5">
    <source>
        <dbReference type="ARBA" id="ARBA00037999"/>
    </source>
</evidence>
<dbReference type="GO" id="GO:0008483">
    <property type="term" value="F:transaminase activity"/>
    <property type="evidence" value="ECO:0007669"/>
    <property type="project" value="UniProtKB-KW"/>
</dbReference>
<dbReference type="InterPro" id="IPR015421">
    <property type="entry name" value="PyrdxlP-dep_Trfase_major"/>
</dbReference>
<evidence type="ECO:0000256" key="7">
    <source>
        <dbReference type="PIRSR" id="PIRSR000390-2"/>
    </source>
</evidence>
<comment type="cofactor">
    <cofactor evidence="1">
        <name>pyridoxal 5'-phosphate</name>
        <dbReference type="ChEBI" id="CHEBI:597326"/>
    </cofactor>
</comment>
<proteinExistence type="inferred from homology"/>
<evidence type="ECO:0000256" key="8">
    <source>
        <dbReference type="RuleBase" id="RU004508"/>
    </source>
</evidence>
<comment type="caution">
    <text evidence="9">The sequence shown here is derived from an EMBL/GenBank/DDBJ whole genome shotgun (WGS) entry which is preliminary data.</text>
</comment>
<evidence type="ECO:0000256" key="3">
    <source>
        <dbReference type="ARBA" id="ARBA00022679"/>
    </source>
</evidence>
<dbReference type="Gene3D" id="3.90.1150.10">
    <property type="entry name" value="Aspartate Aminotransferase, domain 1"/>
    <property type="match status" value="1"/>
</dbReference>
<keyword evidence="3 9" id="KW-0808">Transferase</keyword>
<dbReference type="PANTHER" id="PTHR30244:SF34">
    <property type="entry name" value="DTDP-4-AMINO-4,6-DIDEOXYGALACTOSE TRANSAMINASE"/>
    <property type="match status" value="1"/>
</dbReference>
<dbReference type="EMBL" id="MYFO01000029">
    <property type="protein sequence ID" value="TFE85027.1"/>
    <property type="molecule type" value="Genomic_DNA"/>
</dbReference>
<sequence length="411" mass="43245">MRGQDEDKLKQTGAAFAEPAGTLPEASADASLKRIYLSAPHMGEYEAGYVAEAFATNWIAPLGPHVDAFEQELAQSVGAAGAVALSSGTAAIHLALRLLGVGAGDTVLCSSLTFVATVNPVLYEKAVPVLIDSEPGTWNMSPLALERALREAAAGGKLPKAVIAVNLYGQSADMDALQLLCAEYGVPLIEDAAESLGATYKGKASGTFGRFGIYSFNGNKIITTSGGGMLVGDDLAALEKARYWATQARDPAPHYQHSEAGYNYRLSNVLAGIGRGQLRALPQRVDARRRIFARYAAALAGVPGLAFMPEAAFGRATRWLTALTLDPAAGGPSPAAVMTRLAARNIESRPVWKPMHAQPLFADCAYYPHAPGDSVSDRLFATGLCLPSGSGMTDDEQDRVIAVLQDSFSES</sequence>
<dbReference type="GO" id="GO:0030170">
    <property type="term" value="F:pyridoxal phosphate binding"/>
    <property type="evidence" value="ECO:0007669"/>
    <property type="project" value="TreeGrafter"/>
</dbReference>
<comment type="similarity">
    <text evidence="5 8">Belongs to the DegT/DnrJ/EryC1 family.</text>
</comment>
<evidence type="ECO:0000313" key="10">
    <source>
        <dbReference type="Proteomes" id="UP000298246"/>
    </source>
</evidence>
<accession>A0A4Y8PVC7</accession>
<keyword evidence="4 7" id="KW-0663">Pyridoxal phosphate</keyword>
<evidence type="ECO:0000256" key="6">
    <source>
        <dbReference type="PIRSR" id="PIRSR000390-1"/>
    </source>
</evidence>
<evidence type="ECO:0000256" key="1">
    <source>
        <dbReference type="ARBA" id="ARBA00001933"/>
    </source>
</evidence>
<dbReference type="SUPFAM" id="SSF53383">
    <property type="entry name" value="PLP-dependent transferases"/>
    <property type="match status" value="1"/>
</dbReference>
<evidence type="ECO:0000313" key="9">
    <source>
        <dbReference type="EMBL" id="TFE85027.1"/>
    </source>
</evidence>
<dbReference type="CDD" id="cd00616">
    <property type="entry name" value="AHBA_syn"/>
    <property type="match status" value="1"/>
</dbReference>
<protein>
    <submittedName>
        <fullName evidence="9">Pyridoxal phosphate-dependent aminotransferase</fullName>
    </submittedName>
</protein>
<organism evidence="9 10">
    <name type="scientific">Paenibacillus athensensis</name>
    <dbReference type="NCBI Taxonomy" id="1967502"/>
    <lineage>
        <taxon>Bacteria</taxon>
        <taxon>Bacillati</taxon>
        <taxon>Bacillota</taxon>
        <taxon>Bacilli</taxon>
        <taxon>Bacillales</taxon>
        <taxon>Paenibacillaceae</taxon>
        <taxon>Paenibacillus</taxon>
    </lineage>
</organism>
<reference evidence="9 10" key="1">
    <citation type="submission" date="2017-03" db="EMBL/GenBank/DDBJ databases">
        <title>Isolation of Levoglucosan Utilizing Bacteria.</title>
        <authorList>
            <person name="Arya A.S."/>
        </authorList>
    </citation>
    <scope>NUCLEOTIDE SEQUENCE [LARGE SCALE GENOMIC DNA]</scope>
    <source>
        <strain evidence="9 10">MEC069</strain>
    </source>
</reference>
<dbReference type="PANTHER" id="PTHR30244">
    <property type="entry name" value="TRANSAMINASE"/>
    <property type="match status" value="1"/>
</dbReference>
<evidence type="ECO:0000256" key="2">
    <source>
        <dbReference type="ARBA" id="ARBA00022576"/>
    </source>
</evidence>